<evidence type="ECO:0000256" key="5">
    <source>
        <dbReference type="ARBA" id="ARBA00023242"/>
    </source>
</evidence>
<dbReference type="Proteomes" id="UP000800092">
    <property type="component" value="Unassembled WGS sequence"/>
</dbReference>
<evidence type="ECO:0000256" key="4">
    <source>
        <dbReference type="ARBA" id="ARBA00023204"/>
    </source>
</evidence>
<evidence type="ECO:0000313" key="12">
    <source>
        <dbReference type="Proteomes" id="UP000800092"/>
    </source>
</evidence>
<dbReference type="OrthoDB" id="2155935at2759"/>
<dbReference type="InterPro" id="IPR038051">
    <property type="entry name" value="XRCC4-like_N_sf"/>
</dbReference>
<evidence type="ECO:0000256" key="3">
    <source>
        <dbReference type="ARBA" id="ARBA00023125"/>
    </source>
</evidence>
<keyword evidence="2" id="KW-0227">DNA damage</keyword>
<name>A0A6A6HHD1_VIRVR</name>
<feature type="domain" description="XLF-like N-terminal" evidence="9">
    <location>
        <begin position="6"/>
        <end position="120"/>
    </location>
</feature>
<evidence type="ECO:0000256" key="2">
    <source>
        <dbReference type="ARBA" id="ARBA00022763"/>
    </source>
</evidence>
<feature type="compositionally biased region" description="Basic and acidic residues" evidence="8">
    <location>
        <begin position="434"/>
        <end position="446"/>
    </location>
</feature>
<accession>A0A6A6HHD1</accession>
<dbReference type="GO" id="GO:0032807">
    <property type="term" value="C:DNA ligase IV complex"/>
    <property type="evidence" value="ECO:0007669"/>
    <property type="project" value="TreeGrafter"/>
</dbReference>
<organism evidence="11 12">
    <name type="scientific">Viridothelium virens</name>
    <name type="common">Speckled blister lichen</name>
    <name type="synonym">Trypethelium virens</name>
    <dbReference type="NCBI Taxonomy" id="1048519"/>
    <lineage>
        <taxon>Eukaryota</taxon>
        <taxon>Fungi</taxon>
        <taxon>Dikarya</taxon>
        <taxon>Ascomycota</taxon>
        <taxon>Pezizomycotina</taxon>
        <taxon>Dothideomycetes</taxon>
        <taxon>Dothideomycetes incertae sedis</taxon>
        <taxon>Trypetheliales</taxon>
        <taxon>Trypetheliaceae</taxon>
        <taxon>Viridothelium</taxon>
    </lineage>
</organism>
<dbReference type="InterPro" id="IPR015381">
    <property type="entry name" value="XLF-like_N"/>
</dbReference>
<sequence length="482" mass="53574">MSMAQWARLSCSNQGLSLLYKFEVSGADYALLVTDLSRIFHEKLTKNEIIERARDSECKIDPSQDDGQFRILLDKICAALEGQDGTRVTMAQDYNGEFRLSLAAPLPPPLESLVWVIKLSELLPEELQSHLLNPLILAASSRKSQIDNLIDQLHEKDHVISKLLDKLETSGADLTTIFPGATGAKSLKKGVTRESVAKYVKGFARFEEREWVKQSRLALTNQNLSQDVIGNLSQAQPLPSGQSTVLPLSLRHWFRDNPVQAACDYPEMHPVKRNQQDSATPDHAVPAHDEHQDESEYQDDPLFQRPTSLSREGIDERLRDTRATNDDDDDDDDDSTEDEEDEPRLPTATSESVATQHGEKDTTSSSNTILPMKKLGMVGGRNKATSETAALRSSPIPKTPQKKRVGLGVIGGKSKVDSSSVTPKSTLGTNTVAEKVENEGKNTVEDHDVEVETDEQKAARRRDELKRSLESKSKAPKKKRKF</sequence>
<evidence type="ECO:0000313" key="11">
    <source>
        <dbReference type="EMBL" id="KAF2237248.1"/>
    </source>
</evidence>
<dbReference type="GO" id="GO:0045027">
    <property type="term" value="F:DNA end binding"/>
    <property type="evidence" value="ECO:0007669"/>
    <property type="project" value="TreeGrafter"/>
</dbReference>
<evidence type="ECO:0000256" key="7">
    <source>
        <dbReference type="ARBA" id="ARBA00044529"/>
    </source>
</evidence>
<dbReference type="CDD" id="cd22285">
    <property type="entry name" value="HD_XLF_N"/>
    <property type="match status" value="1"/>
</dbReference>
<dbReference type="PANTHER" id="PTHR32235:SF1">
    <property type="entry name" value="NON-HOMOLOGOUS END-JOINING FACTOR 1"/>
    <property type="match status" value="1"/>
</dbReference>
<feature type="compositionally biased region" description="Acidic residues" evidence="8">
    <location>
        <begin position="326"/>
        <end position="342"/>
    </location>
</feature>
<feature type="compositionally biased region" description="Basic and acidic residues" evidence="8">
    <location>
        <begin position="454"/>
        <end position="473"/>
    </location>
</feature>
<proteinExistence type="inferred from homology"/>
<feature type="compositionally biased region" description="Polar residues" evidence="8">
    <location>
        <begin position="417"/>
        <end position="432"/>
    </location>
</feature>
<dbReference type="Gene3D" id="2.170.210.10">
    <property type="entry name" value="DNA double-strand break repair and VJ recombination XRCC4, N-terminal"/>
    <property type="match status" value="1"/>
</dbReference>
<dbReference type="InterPro" id="IPR053829">
    <property type="entry name" value="XLF-like_CC"/>
</dbReference>
<dbReference type="Pfam" id="PF09302">
    <property type="entry name" value="XLF"/>
    <property type="match status" value="1"/>
</dbReference>
<dbReference type="Pfam" id="PF21928">
    <property type="entry name" value="XLF_CC"/>
    <property type="match status" value="1"/>
</dbReference>
<comment type="subcellular location">
    <subcellularLocation>
        <location evidence="1">Nucleus</location>
    </subcellularLocation>
</comment>
<dbReference type="GO" id="GO:0006303">
    <property type="term" value="P:double-strand break repair via nonhomologous end joining"/>
    <property type="evidence" value="ECO:0007669"/>
    <property type="project" value="TreeGrafter"/>
</dbReference>
<keyword evidence="3" id="KW-0238">DNA-binding</keyword>
<dbReference type="PANTHER" id="PTHR32235">
    <property type="entry name" value="NON-HOMOLOGOUS END-JOINING FACTOR 1"/>
    <property type="match status" value="1"/>
</dbReference>
<dbReference type="InterPro" id="IPR052287">
    <property type="entry name" value="NHEJ_factor"/>
</dbReference>
<protein>
    <recommendedName>
        <fullName evidence="7">Non-homologous end-joining factor 1</fullName>
    </recommendedName>
</protein>
<evidence type="ECO:0000256" key="1">
    <source>
        <dbReference type="ARBA" id="ARBA00004123"/>
    </source>
</evidence>
<keyword evidence="12" id="KW-1185">Reference proteome</keyword>
<reference evidence="11" key="1">
    <citation type="journal article" date="2020" name="Stud. Mycol.">
        <title>101 Dothideomycetes genomes: a test case for predicting lifestyles and emergence of pathogens.</title>
        <authorList>
            <person name="Haridas S."/>
            <person name="Albert R."/>
            <person name="Binder M."/>
            <person name="Bloem J."/>
            <person name="Labutti K."/>
            <person name="Salamov A."/>
            <person name="Andreopoulos B."/>
            <person name="Baker S."/>
            <person name="Barry K."/>
            <person name="Bills G."/>
            <person name="Bluhm B."/>
            <person name="Cannon C."/>
            <person name="Castanera R."/>
            <person name="Culley D."/>
            <person name="Daum C."/>
            <person name="Ezra D."/>
            <person name="Gonzalez J."/>
            <person name="Henrissat B."/>
            <person name="Kuo A."/>
            <person name="Liang C."/>
            <person name="Lipzen A."/>
            <person name="Lutzoni F."/>
            <person name="Magnuson J."/>
            <person name="Mondo S."/>
            <person name="Nolan M."/>
            <person name="Ohm R."/>
            <person name="Pangilinan J."/>
            <person name="Park H.-J."/>
            <person name="Ramirez L."/>
            <person name="Alfaro M."/>
            <person name="Sun H."/>
            <person name="Tritt A."/>
            <person name="Yoshinaga Y."/>
            <person name="Zwiers L.-H."/>
            <person name="Turgeon B."/>
            <person name="Goodwin S."/>
            <person name="Spatafora J."/>
            <person name="Crous P."/>
            <person name="Grigoriev I."/>
        </authorList>
    </citation>
    <scope>NUCLEOTIDE SEQUENCE</scope>
    <source>
        <strain evidence="11">Tuck. ex Michener</strain>
    </source>
</reference>
<dbReference type="AlphaFoldDB" id="A0A6A6HHD1"/>
<feature type="region of interest" description="Disordered" evidence="8">
    <location>
        <begin position="272"/>
        <end position="482"/>
    </location>
</feature>
<evidence type="ECO:0000259" key="10">
    <source>
        <dbReference type="Pfam" id="PF21928"/>
    </source>
</evidence>
<keyword evidence="4" id="KW-0234">DNA repair</keyword>
<feature type="compositionally biased region" description="Basic and acidic residues" evidence="8">
    <location>
        <begin position="312"/>
        <end position="325"/>
    </location>
</feature>
<feature type="domain" description="XLF-like coiled-coil region" evidence="10">
    <location>
        <begin position="124"/>
        <end position="175"/>
    </location>
</feature>
<evidence type="ECO:0000259" key="9">
    <source>
        <dbReference type="Pfam" id="PF09302"/>
    </source>
</evidence>
<comment type="similarity">
    <text evidence="6">Belongs to the XRCC4-XLF family. XLF subfamily.</text>
</comment>
<evidence type="ECO:0000256" key="8">
    <source>
        <dbReference type="SAM" id="MobiDB-lite"/>
    </source>
</evidence>
<evidence type="ECO:0000256" key="6">
    <source>
        <dbReference type="ARBA" id="ARBA00025747"/>
    </source>
</evidence>
<gene>
    <name evidence="11" type="ORF">EV356DRAFT_574405</name>
</gene>
<keyword evidence="5" id="KW-0539">Nucleus</keyword>
<dbReference type="EMBL" id="ML991781">
    <property type="protein sequence ID" value="KAF2237248.1"/>
    <property type="molecule type" value="Genomic_DNA"/>
</dbReference>